<dbReference type="InterPro" id="IPR045055">
    <property type="entry name" value="DNA2/NAM7-like"/>
</dbReference>
<dbReference type="CDD" id="cd17936">
    <property type="entry name" value="EEXXEc_NFX1"/>
    <property type="match status" value="1"/>
</dbReference>
<accession>A0AAV2IFC5</accession>
<dbReference type="InterPro" id="IPR041677">
    <property type="entry name" value="DNA2/NAM7_AAA_11"/>
</dbReference>
<dbReference type="Pfam" id="PF13086">
    <property type="entry name" value="AAA_11"/>
    <property type="match status" value="2"/>
</dbReference>
<dbReference type="SUPFAM" id="SSF52540">
    <property type="entry name" value="P-loop containing nucleoside triphosphate hydrolases"/>
    <property type="match status" value="1"/>
</dbReference>
<dbReference type="InterPro" id="IPR000967">
    <property type="entry name" value="Znf_NFX1"/>
</dbReference>
<keyword evidence="4" id="KW-0862">Zinc</keyword>
<dbReference type="Gene3D" id="3.40.50.300">
    <property type="entry name" value="P-loop containing nucleotide triphosphate hydrolases"/>
    <property type="match status" value="3"/>
</dbReference>
<keyword evidence="5" id="KW-0175">Coiled coil</keyword>
<evidence type="ECO:0000256" key="6">
    <source>
        <dbReference type="SAM" id="MobiDB-lite"/>
    </source>
</evidence>
<dbReference type="InterPro" id="IPR027417">
    <property type="entry name" value="P-loop_NTPase"/>
</dbReference>
<evidence type="ECO:0000256" key="2">
    <source>
        <dbReference type="ARBA" id="ARBA00022737"/>
    </source>
</evidence>
<feature type="domain" description="NF-X1-type" evidence="7">
    <location>
        <begin position="1423"/>
        <end position="1446"/>
    </location>
</feature>
<dbReference type="Pfam" id="PF13087">
    <property type="entry name" value="AAA_12"/>
    <property type="match status" value="1"/>
</dbReference>
<dbReference type="PANTHER" id="PTHR10887:SF341">
    <property type="entry name" value="NFX1-TYPE ZINC FINGER-CONTAINING PROTEIN 1"/>
    <property type="match status" value="1"/>
</dbReference>
<feature type="domain" description="NF-X1-type" evidence="7">
    <location>
        <begin position="1367"/>
        <end position="1389"/>
    </location>
</feature>
<feature type="compositionally biased region" description="Basic and acidic residues" evidence="6">
    <location>
        <begin position="63"/>
        <end position="92"/>
    </location>
</feature>
<dbReference type="GO" id="GO:0031380">
    <property type="term" value="C:nuclear RNA-directed RNA polymerase complex"/>
    <property type="evidence" value="ECO:0007669"/>
    <property type="project" value="TreeGrafter"/>
</dbReference>
<evidence type="ECO:0000313" key="9">
    <source>
        <dbReference type="Proteomes" id="UP001497497"/>
    </source>
</evidence>
<dbReference type="PANTHER" id="PTHR10887">
    <property type="entry name" value="DNA2/NAM7 HELICASE FAMILY"/>
    <property type="match status" value="1"/>
</dbReference>
<dbReference type="InterPro" id="IPR041679">
    <property type="entry name" value="DNA2/NAM7-like_C"/>
</dbReference>
<keyword evidence="2" id="KW-0677">Repeat</keyword>
<dbReference type="GO" id="GO:0008270">
    <property type="term" value="F:zinc ion binding"/>
    <property type="evidence" value="ECO:0007669"/>
    <property type="project" value="UniProtKB-KW"/>
</dbReference>
<dbReference type="CDD" id="cd06008">
    <property type="entry name" value="NF-X1-zinc-finger"/>
    <property type="match status" value="1"/>
</dbReference>
<evidence type="ECO:0000256" key="4">
    <source>
        <dbReference type="ARBA" id="ARBA00022833"/>
    </source>
</evidence>
<keyword evidence="9" id="KW-1185">Reference proteome</keyword>
<dbReference type="GO" id="GO:0004386">
    <property type="term" value="F:helicase activity"/>
    <property type="evidence" value="ECO:0007669"/>
    <property type="project" value="InterPro"/>
</dbReference>
<feature type="coiled-coil region" evidence="5">
    <location>
        <begin position="1004"/>
        <end position="1031"/>
    </location>
</feature>
<dbReference type="FunFam" id="3.40.50.300:FF:000742">
    <property type="entry name" value="NFX1-type zinc finger-containing protein 1"/>
    <property type="match status" value="1"/>
</dbReference>
<dbReference type="SMART" id="SM00438">
    <property type="entry name" value="ZnF_NFX"/>
    <property type="match status" value="4"/>
</dbReference>
<evidence type="ECO:0000256" key="5">
    <source>
        <dbReference type="SAM" id="Coils"/>
    </source>
</evidence>
<dbReference type="GO" id="GO:0031048">
    <property type="term" value="P:regulatory ncRNA-mediated heterochromatin formation"/>
    <property type="evidence" value="ECO:0007669"/>
    <property type="project" value="TreeGrafter"/>
</dbReference>
<feature type="domain" description="NF-X1-type" evidence="7">
    <location>
        <begin position="1395"/>
        <end position="1414"/>
    </location>
</feature>
<dbReference type="Pfam" id="PF25396">
    <property type="entry name" value="ZNFX1"/>
    <property type="match status" value="1"/>
</dbReference>
<gene>
    <name evidence="8" type="ORF">GSLYS_00018305001</name>
</gene>
<proteinExistence type="predicted"/>
<reference evidence="8 9" key="1">
    <citation type="submission" date="2024-04" db="EMBL/GenBank/DDBJ databases">
        <authorList>
            <consortium name="Genoscope - CEA"/>
            <person name="William W."/>
        </authorList>
    </citation>
    <scope>NUCLEOTIDE SEQUENCE [LARGE SCALE GENOMIC DNA]</scope>
</reference>
<comment type="caution">
    <text evidence="8">The sequence shown here is derived from an EMBL/GenBank/DDBJ whole genome shotgun (WGS) entry which is preliminary data.</text>
</comment>
<dbReference type="InterPro" id="IPR057373">
    <property type="entry name" value="ZNFX1"/>
</dbReference>
<name>A0AAV2IFC5_LYMST</name>
<evidence type="ECO:0000259" key="7">
    <source>
        <dbReference type="SMART" id="SM00438"/>
    </source>
</evidence>
<feature type="region of interest" description="Disordered" evidence="6">
    <location>
        <begin position="1"/>
        <end position="92"/>
    </location>
</feature>
<evidence type="ECO:0000313" key="8">
    <source>
        <dbReference type="EMBL" id="CAL1544822.1"/>
    </source>
</evidence>
<evidence type="ECO:0000256" key="1">
    <source>
        <dbReference type="ARBA" id="ARBA00022723"/>
    </source>
</evidence>
<organism evidence="8 9">
    <name type="scientific">Lymnaea stagnalis</name>
    <name type="common">Great pond snail</name>
    <name type="synonym">Helix stagnalis</name>
    <dbReference type="NCBI Taxonomy" id="6523"/>
    <lineage>
        <taxon>Eukaryota</taxon>
        <taxon>Metazoa</taxon>
        <taxon>Spiralia</taxon>
        <taxon>Lophotrochozoa</taxon>
        <taxon>Mollusca</taxon>
        <taxon>Gastropoda</taxon>
        <taxon>Heterobranchia</taxon>
        <taxon>Euthyneura</taxon>
        <taxon>Panpulmonata</taxon>
        <taxon>Hygrophila</taxon>
        <taxon>Lymnaeoidea</taxon>
        <taxon>Lymnaeidae</taxon>
        <taxon>Lymnaea</taxon>
    </lineage>
</organism>
<sequence>MSFEGFKARHSTVAPSRVERENRGFTDDQRGRLPEERFGERSRGRGGARGAMDHRRGGGFRGSLERRYREDDEGNRNDSGARRSNREGGERMVRPMTYGRLKTWAETADAGQLILFMATERKQVENFLNEERIKEDWCTLFVKAVAHGITAQHQKESIKQVLDVICQSRFLDQHLIMYVTDKEISGSYWQDALKFFTSMVSILKEVLDKLPKYAFKCTMASSHLLNTAIAIDNISQNQTLLDSIKELLIKTKAVRKTEIEKESVKKAGKFMEGGKNDKPPDNFLELSIVPTAHDLKADANPFVRCAVTDGAYDDAQHYLDIQFRLMRQDFIFPLRQGINEFRAAGCKKNFNCSDLRLYFDVHIVGTVFKDGIDHILQFDVSKLASVKWEFSKRLIFGSLLCLSKDNFETVIFATVAHREVGQLAKGNITVNVKSGLDLVFNSTSNDVYVMAETTAYFESYCHVLEGLQEMIDNLPLQDYIIKCKKELKPPKYLLPSGGIMRLPVYNLSCLMLHEDFHEYPVLTTVKWPQPELMRLNRSQREAAMLALTKELAVIQGPPGTGKTYVGLKVMQVLLENKSVMAGNEENADDPILVVCYTNHALDQFLEGILSFCSDGIVRVGGKNKSEKLEKFNIKNLRQRLRVEKKFSDLSVRNSKYECNRELEAVSDKISILNKTMELVETVIQTEDVLKKVMGGDHYESLCDGAPNMESGKQKMRLWLNASNDTPQTVLPGMIKNHLTKLVLKWPEPATAMGLMENMNIVQRANLYQKWLSNIRDLLHQNMAFLTNQGGFSQVHQMNGQMGEITSIMNASYERILSDFEMQMILPEPVFRDINGYIRTGTKRSHAPLGSVVETWLLGLNKSLHDQLDDIQVLTNILAGVDVKEEIFDDAEASKQEQDARIIDDDEDDGGVNYSSKVKAARDNNFVSIIQRAEMLGIQEDIQEEVNEGGWTVKGRRPLSFGRIRNKLISISPMSEEEENDVVDLWTLDLNKKFALYNRWITKYKVSLTEEMEKLVEQYKSAYDRKTEANREETLALLKSAKVIGMTTTGAAKHRAVLQALGCRIIVVEEAAEVLESHIVTALNKKCNHLILIGDHQQLRPNPAVYELATKYGLEISLFERFIKNDVPHVLLQEQHRMRPEISKIMRHIYSKLEDHSSVFKYDHIRGVGKDVFFINHTEKEEKVDDTRSKANIHEAKFLIALYKYLLCQGYEASQITILATYAGQVFAIKKILREQKGEDIGKDFQQVRVTAVDNFQGEENDIILLSLVRSNEQNNVGFLKVDNRVCVALSRAKKGLFVIGNFNVLRTQSKLWEKIIQTADNDKIFGDGLEVVCQNHPNNKQLMLFDTDFDKCPYGGCGQACGYRLECGHVCARLCHGYDVEHKDYKCKKPCAKLCTSGHKCSRLCFQDCGDCIVKVPKIIPICYHEDQVPCHLTPIKAVCSKPCSAVLDCEHQCSGSCGQCRKDAKHKKCLMKIQYCWPCGHVGSIECYLKSSHVECQKVCGSVLGCGHPCKGKCSNCLEGAVHVACEEPCGKSLPCGHKCKGFCGAPCLPCSETCPVECEHGSCNTPNSVKLCSHSCPPCLEPCTHKCLHVDCPKPCSEMCDSEPCSMKCKRKVHICSEKCGGKKKCYLKLQNCNHICAGICGELCVCASCEQIYTISKNNKSDPTKGEAASSTLSDAQDLQLNPKTNTKGLIIKIPSCSHIFYVNELDEYLQNFDAKGSSFLPCPACSKPIMKCKRYDNLNKARSQRREYLKAKLRKQNEITKLDFSKLLMSQRKIEDPQLTGFKYLEVDKVKNESEKEAISFQLKCAFVLGDIFSLEKDMDSLKMLNFRKNAVLKISKRVTQQQKREFTTELLRCLELAYMTQLNTLVTLHDIEIPTNLKSQVKESLDALGVLKPNSDDQERAHFVIVSVRRLVKDHVNAATVQAQCQLMEEAYERSRKVLLSKDEEMLCEIIKTEATVKASYVSARTDAQRSFTLTSAIRTDAQKSLALTSAIKTDASRSLALTSASRTDAQRRLALTSAIARQRSDVAKRVSNDFPLWVDSSSDSD</sequence>
<dbReference type="InterPro" id="IPR047187">
    <property type="entry name" value="SF1_C_Upf1"/>
</dbReference>
<keyword evidence="3" id="KW-0863">Zinc-finger</keyword>
<protein>
    <recommendedName>
        <fullName evidence="7">NF-X1-type domain-containing protein</fullName>
    </recommendedName>
</protein>
<evidence type="ECO:0000256" key="3">
    <source>
        <dbReference type="ARBA" id="ARBA00022771"/>
    </source>
</evidence>
<dbReference type="Proteomes" id="UP001497497">
    <property type="component" value="Unassembled WGS sequence"/>
</dbReference>
<dbReference type="EMBL" id="CAXITT010000650">
    <property type="protein sequence ID" value="CAL1544822.1"/>
    <property type="molecule type" value="Genomic_DNA"/>
</dbReference>
<feature type="domain" description="NF-X1-type" evidence="7">
    <location>
        <begin position="1537"/>
        <end position="1554"/>
    </location>
</feature>
<dbReference type="CDD" id="cd18808">
    <property type="entry name" value="SF1_C_Upf1"/>
    <property type="match status" value="1"/>
</dbReference>
<keyword evidence="1" id="KW-0479">Metal-binding</keyword>
<feature type="compositionally biased region" description="Basic and acidic residues" evidence="6">
    <location>
        <begin position="17"/>
        <end position="43"/>
    </location>
</feature>